<dbReference type="AlphaFoldDB" id="A0AAV4WR79"/>
<accession>A0AAV4WR79</accession>
<organism evidence="1 2">
    <name type="scientific">Caerostris darwini</name>
    <dbReference type="NCBI Taxonomy" id="1538125"/>
    <lineage>
        <taxon>Eukaryota</taxon>
        <taxon>Metazoa</taxon>
        <taxon>Ecdysozoa</taxon>
        <taxon>Arthropoda</taxon>
        <taxon>Chelicerata</taxon>
        <taxon>Arachnida</taxon>
        <taxon>Araneae</taxon>
        <taxon>Araneomorphae</taxon>
        <taxon>Entelegynae</taxon>
        <taxon>Araneoidea</taxon>
        <taxon>Araneidae</taxon>
        <taxon>Caerostris</taxon>
    </lineage>
</organism>
<comment type="caution">
    <text evidence="1">The sequence shown here is derived from an EMBL/GenBank/DDBJ whole genome shotgun (WGS) entry which is preliminary data.</text>
</comment>
<evidence type="ECO:0000313" key="1">
    <source>
        <dbReference type="EMBL" id="GIY84774.1"/>
    </source>
</evidence>
<reference evidence="1 2" key="1">
    <citation type="submission" date="2021-06" db="EMBL/GenBank/DDBJ databases">
        <title>Caerostris darwini draft genome.</title>
        <authorList>
            <person name="Kono N."/>
            <person name="Arakawa K."/>
        </authorList>
    </citation>
    <scope>NUCLEOTIDE SEQUENCE [LARGE SCALE GENOMIC DNA]</scope>
</reference>
<name>A0AAV4WR79_9ARAC</name>
<dbReference type="Proteomes" id="UP001054837">
    <property type="component" value="Unassembled WGS sequence"/>
</dbReference>
<proteinExistence type="predicted"/>
<dbReference type="EMBL" id="BPLQ01014972">
    <property type="protein sequence ID" value="GIY84774.1"/>
    <property type="molecule type" value="Genomic_DNA"/>
</dbReference>
<gene>
    <name evidence="1" type="ORF">CDAR_281871</name>
</gene>
<protein>
    <submittedName>
        <fullName evidence="1">Uncharacterized protein</fullName>
    </submittedName>
</protein>
<sequence>MLIGKQWRITSVNKNFYSIKKNQQEISRPVAQRCHEDKRLRYSFSLLALKTSIPIIHMDDQVRNKEIGDKNSSQQQKLAAAVASEIPFFPRDLPRNRGYGFEKKKEGGAIHHNRAIHQRNSAKHSVRRIPIGQPSIQWRLFLAFVHQMACMHNSAKDNAT</sequence>
<keyword evidence="2" id="KW-1185">Reference proteome</keyword>
<evidence type="ECO:0000313" key="2">
    <source>
        <dbReference type="Proteomes" id="UP001054837"/>
    </source>
</evidence>